<gene>
    <name evidence="1" type="ORF">MENTE1834_LOCUS35077</name>
</gene>
<evidence type="ECO:0000313" key="1">
    <source>
        <dbReference type="EMBL" id="CAK5087489.1"/>
    </source>
</evidence>
<organism evidence="1 2">
    <name type="scientific">Meloidogyne enterolobii</name>
    <name type="common">Root-knot nematode worm</name>
    <name type="synonym">Meloidogyne mayaguensis</name>
    <dbReference type="NCBI Taxonomy" id="390850"/>
    <lineage>
        <taxon>Eukaryota</taxon>
        <taxon>Metazoa</taxon>
        <taxon>Ecdysozoa</taxon>
        <taxon>Nematoda</taxon>
        <taxon>Chromadorea</taxon>
        <taxon>Rhabditida</taxon>
        <taxon>Tylenchina</taxon>
        <taxon>Tylenchomorpha</taxon>
        <taxon>Tylenchoidea</taxon>
        <taxon>Meloidogynidae</taxon>
        <taxon>Meloidogyninae</taxon>
        <taxon>Meloidogyne</taxon>
    </lineage>
</organism>
<reference evidence="1" key="1">
    <citation type="submission" date="2023-11" db="EMBL/GenBank/DDBJ databases">
        <authorList>
            <person name="Poullet M."/>
        </authorList>
    </citation>
    <scope>NUCLEOTIDE SEQUENCE</scope>
    <source>
        <strain evidence="1">E1834</strain>
    </source>
</reference>
<dbReference type="Proteomes" id="UP001497535">
    <property type="component" value="Unassembled WGS sequence"/>
</dbReference>
<evidence type="ECO:0000313" key="2">
    <source>
        <dbReference type="Proteomes" id="UP001497535"/>
    </source>
</evidence>
<accession>A0ACB1A889</accession>
<protein>
    <submittedName>
        <fullName evidence="1">Uncharacterized protein</fullName>
    </submittedName>
</protein>
<comment type="caution">
    <text evidence="1">The sequence shown here is derived from an EMBL/GenBank/DDBJ whole genome shotgun (WGS) entry which is preliminary data.</text>
</comment>
<sequence>MNESKKGIEENLRLSLVNSQDRKECLTRSSIQVFSERHLRTRHLRTKRKPIEIGTSGNLGLIQ</sequence>
<dbReference type="EMBL" id="CAVMJV010000066">
    <property type="protein sequence ID" value="CAK5087489.1"/>
    <property type="molecule type" value="Genomic_DNA"/>
</dbReference>
<name>A0ACB1A889_MELEN</name>
<proteinExistence type="predicted"/>
<keyword evidence="2" id="KW-1185">Reference proteome</keyword>